<evidence type="ECO:0000313" key="3">
    <source>
        <dbReference type="Proteomes" id="UP001500064"/>
    </source>
</evidence>
<protein>
    <recommendedName>
        <fullName evidence="4">Iron-containing redox enzyme family protein</fullName>
    </recommendedName>
</protein>
<accession>A0ABN2G866</accession>
<dbReference type="InterPro" id="IPR016084">
    <property type="entry name" value="Haem_Oase-like_multi-hlx"/>
</dbReference>
<keyword evidence="3" id="KW-1185">Reference proteome</keyword>
<feature type="region of interest" description="Disordered" evidence="1">
    <location>
        <begin position="141"/>
        <end position="185"/>
    </location>
</feature>
<feature type="compositionally biased region" description="Basic and acidic residues" evidence="1">
    <location>
        <begin position="176"/>
        <end position="185"/>
    </location>
</feature>
<feature type="region of interest" description="Disordered" evidence="1">
    <location>
        <begin position="1"/>
        <end position="62"/>
    </location>
</feature>
<organism evidence="2 3">
    <name type="scientific">Nonomuraea maheshkhaliensis</name>
    <dbReference type="NCBI Taxonomy" id="419590"/>
    <lineage>
        <taxon>Bacteria</taxon>
        <taxon>Bacillati</taxon>
        <taxon>Actinomycetota</taxon>
        <taxon>Actinomycetes</taxon>
        <taxon>Streptosporangiales</taxon>
        <taxon>Streptosporangiaceae</taxon>
        <taxon>Nonomuraea</taxon>
    </lineage>
</organism>
<dbReference type="EMBL" id="BAAAMU010000077">
    <property type="protein sequence ID" value="GAA1666945.1"/>
    <property type="molecule type" value="Genomic_DNA"/>
</dbReference>
<gene>
    <name evidence="2" type="ORF">GCM10009733_075620</name>
</gene>
<reference evidence="2 3" key="1">
    <citation type="journal article" date="2019" name="Int. J. Syst. Evol. Microbiol.">
        <title>The Global Catalogue of Microorganisms (GCM) 10K type strain sequencing project: providing services to taxonomists for standard genome sequencing and annotation.</title>
        <authorList>
            <consortium name="The Broad Institute Genomics Platform"/>
            <consortium name="The Broad Institute Genome Sequencing Center for Infectious Disease"/>
            <person name="Wu L."/>
            <person name="Ma J."/>
        </authorList>
    </citation>
    <scope>NUCLEOTIDE SEQUENCE [LARGE SCALE GENOMIC DNA]</scope>
    <source>
        <strain evidence="2 3">JCM 13929</strain>
    </source>
</reference>
<sequence length="521" mass="56100">MTPHPPVDPGGARTPLSPVGLSGTVTSCTPAGRRHAVTIRGPADLDRATTPRNAAGLGDAVGSCDAGESGGLGVLRDNAVMAGGRWSGGRVGAADGPAEGVVRLPEPRGPLTSLLFERLAHPPEPYPDPYRMNGRTAGAQFSAGHAQDGRPGQARDERPGQARFAEQQHSRPPHGHLSDRRSADGRGSHAYAHLAGWHGVEGWPSPLQVADGGLADDDFQLALFACFELHYQGFEDVDDRWEWHPWLLAARAVLEERLEEALARAVPRPSLDGPEEVRRALNELTAADEGPSLSTFLARQADREQFREFVVHRSIYHLKEADPHTWAIPRLRSAAKAALVEIQADEYGGGRPERMHSELFRATMRGLGLDDSYGAYLGRVPGVTLAISNAMSLFGLHRRLRGALAGHLAALEMTSSLPNRRYAAGLRRLGGDDAAARFYDEHVQADAVHEQIAAHDLCANLAADEPALAEDILYGAACALELERLWAGHVLDRWERGVSSLVEVPAECVPAREGCDAASKR</sequence>
<dbReference type="SUPFAM" id="SSF48613">
    <property type="entry name" value="Heme oxygenase-like"/>
    <property type="match status" value="1"/>
</dbReference>
<dbReference type="Pfam" id="PF14518">
    <property type="entry name" value="Haem_oxygenas_2"/>
    <property type="match status" value="1"/>
</dbReference>
<comment type="caution">
    <text evidence="2">The sequence shown here is derived from an EMBL/GenBank/DDBJ whole genome shotgun (WGS) entry which is preliminary data.</text>
</comment>
<proteinExistence type="predicted"/>
<dbReference type="SMART" id="SM01236">
    <property type="entry name" value="Haem_oxygenase_2"/>
    <property type="match status" value="1"/>
</dbReference>
<dbReference type="Proteomes" id="UP001500064">
    <property type="component" value="Unassembled WGS sequence"/>
</dbReference>
<evidence type="ECO:0008006" key="4">
    <source>
        <dbReference type="Google" id="ProtNLM"/>
    </source>
</evidence>
<evidence type="ECO:0000256" key="1">
    <source>
        <dbReference type="SAM" id="MobiDB-lite"/>
    </source>
</evidence>
<dbReference type="Gene3D" id="1.20.910.10">
    <property type="entry name" value="Heme oxygenase-like"/>
    <property type="match status" value="1"/>
</dbReference>
<evidence type="ECO:0000313" key="2">
    <source>
        <dbReference type="EMBL" id="GAA1666945.1"/>
    </source>
</evidence>
<name>A0ABN2G866_9ACTN</name>